<evidence type="ECO:0000313" key="2">
    <source>
        <dbReference type="Proteomes" id="UP000694892"/>
    </source>
</evidence>
<reference evidence="2" key="1">
    <citation type="journal article" date="2016" name="Nature">
        <title>Genome evolution in the allotetraploid frog Xenopus laevis.</title>
        <authorList>
            <person name="Session A.M."/>
            <person name="Uno Y."/>
            <person name="Kwon T."/>
            <person name="Chapman J.A."/>
            <person name="Toyoda A."/>
            <person name="Takahashi S."/>
            <person name="Fukui A."/>
            <person name="Hikosaka A."/>
            <person name="Suzuki A."/>
            <person name="Kondo M."/>
            <person name="van Heeringen S.J."/>
            <person name="Quigley I."/>
            <person name="Heinz S."/>
            <person name="Ogino H."/>
            <person name="Ochi H."/>
            <person name="Hellsten U."/>
            <person name="Lyons J.B."/>
            <person name="Simakov O."/>
            <person name="Putnam N."/>
            <person name="Stites J."/>
            <person name="Kuroki Y."/>
            <person name="Tanaka T."/>
            <person name="Michiue T."/>
            <person name="Watanabe M."/>
            <person name="Bogdanovic O."/>
            <person name="Lister R."/>
            <person name="Georgiou G."/>
            <person name="Paranjpe S.S."/>
            <person name="van Kruijsbergen I."/>
            <person name="Shu S."/>
            <person name="Carlson J."/>
            <person name="Kinoshita T."/>
            <person name="Ohta Y."/>
            <person name="Mawaribuchi S."/>
            <person name="Jenkins J."/>
            <person name="Grimwood J."/>
            <person name="Schmutz J."/>
            <person name="Mitros T."/>
            <person name="Mozaffari S.V."/>
            <person name="Suzuki Y."/>
            <person name="Haramoto Y."/>
            <person name="Yamamoto T.S."/>
            <person name="Takagi C."/>
            <person name="Heald R."/>
            <person name="Miller K."/>
            <person name="Haudenschild C."/>
            <person name="Kitzman J."/>
            <person name="Nakayama T."/>
            <person name="Izutsu Y."/>
            <person name="Robert J."/>
            <person name="Fortriede J."/>
            <person name="Burns K."/>
            <person name="Lotay V."/>
            <person name="Karimi K."/>
            <person name="Yasuoka Y."/>
            <person name="Dichmann D.S."/>
            <person name="Flajnik M.F."/>
            <person name="Houston D.W."/>
            <person name="Shendure J."/>
            <person name="DuPasquier L."/>
            <person name="Vize P.D."/>
            <person name="Zorn A.M."/>
            <person name="Ito M."/>
            <person name="Marcotte E.M."/>
            <person name="Wallingford J.B."/>
            <person name="Ito Y."/>
            <person name="Asashima M."/>
            <person name="Ueno N."/>
            <person name="Matsuda Y."/>
            <person name="Veenstra G.J."/>
            <person name="Fujiyama A."/>
            <person name="Harland R.M."/>
            <person name="Taira M."/>
            <person name="Rokhsar D.S."/>
        </authorList>
    </citation>
    <scope>NUCLEOTIDE SEQUENCE [LARGE SCALE GENOMIC DNA]</scope>
    <source>
        <strain evidence="2">J</strain>
    </source>
</reference>
<gene>
    <name evidence="1" type="ORF">XELAEV_18033490mg</name>
</gene>
<evidence type="ECO:0000313" key="1">
    <source>
        <dbReference type="EMBL" id="OCT74510.1"/>
    </source>
</evidence>
<name>A0A974HE17_XENLA</name>
<accession>A0A974HE17</accession>
<dbReference type="CDD" id="cd10442">
    <property type="entry name" value="GIY-YIG_PLEs"/>
    <property type="match status" value="1"/>
</dbReference>
<dbReference type="AlphaFoldDB" id="A0A974HE17"/>
<dbReference type="PANTHER" id="PTHR21301:SF12">
    <property type="match status" value="1"/>
</dbReference>
<protein>
    <submittedName>
        <fullName evidence="1">Uncharacterized protein</fullName>
    </submittedName>
</protein>
<proteinExistence type="predicted"/>
<sequence>MDDLLILWNGDTESLNKFQEEINNIEKSLKFTCTWRTETLNFLDVNFHPTSLKKSLPSTQYTRVKLIGYPNKVLEEGLVKIKNVDRTGLLDSNNKVKKEGDRMVFVSKYTMASGQVSKIIKKYWHLLQNCLPHIPQSQQTPFMAYQRGRYIRIQLDKADIGSQKRKTKDFYNIRNMCPCGLIYIGETNQKICDQISKHKLTIRKKITTLPVPYHFHQAKHSVSQLKFQVIETVNVPRRDGNRWLQWKYQEMYWIHKLDTIWPRGLNRKYTPGMFIFK</sequence>
<dbReference type="Proteomes" id="UP000694892">
    <property type="component" value="Chromosome 6S"/>
</dbReference>
<organism evidence="1 2">
    <name type="scientific">Xenopus laevis</name>
    <name type="common">African clawed frog</name>
    <dbReference type="NCBI Taxonomy" id="8355"/>
    <lineage>
        <taxon>Eukaryota</taxon>
        <taxon>Metazoa</taxon>
        <taxon>Chordata</taxon>
        <taxon>Craniata</taxon>
        <taxon>Vertebrata</taxon>
        <taxon>Euteleostomi</taxon>
        <taxon>Amphibia</taxon>
        <taxon>Batrachia</taxon>
        <taxon>Anura</taxon>
        <taxon>Pipoidea</taxon>
        <taxon>Pipidae</taxon>
        <taxon>Xenopodinae</taxon>
        <taxon>Xenopus</taxon>
        <taxon>Xenopus</taxon>
    </lineage>
</organism>
<dbReference type="PANTHER" id="PTHR21301">
    <property type="entry name" value="REVERSE TRANSCRIPTASE"/>
    <property type="match status" value="1"/>
</dbReference>
<dbReference type="EMBL" id="CM004477">
    <property type="protein sequence ID" value="OCT74510.1"/>
    <property type="molecule type" value="Genomic_DNA"/>
</dbReference>